<dbReference type="InterPro" id="IPR058192">
    <property type="entry name" value="WHD_ROQ1-like"/>
</dbReference>
<dbReference type="EMBL" id="CM031839">
    <property type="protein sequence ID" value="KAG6676478.1"/>
    <property type="molecule type" value="Genomic_DNA"/>
</dbReference>
<dbReference type="AlphaFoldDB" id="A0A922A7H6"/>
<dbReference type="GO" id="GO:0043531">
    <property type="term" value="F:ADP binding"/>
    <property type="evidence" value="ECO:0007669"/>
    <property type="project" value="InterPro"/>
</dbReference>
<dbReference type="SMART" id="SM00255">
    <property type="entry name" value="TIR"/>
    <property type="match status" value="1"/>
</dbReference>
<dbReference type="GO" id="GO:0007165">
    <property type="term" value="P:signal transduction"/>
    <property type="evidence" value="ECO:0007669"/>
    <property type="project" value="InterPro"/>
</dbReference>
<dbReference type="Pfam" id="PF23282">
    <property type="entry name" value="WHD_ROQ1"/>
    <property type="match status" value="1"/>
</dbReference>
<reference evidence="3" key="1">
    <citation type="submission" date="2021-01" db="EMBL/GenBank/DDBJ databases">
        <authorList>
            <person name="Lovell J.T."/>
            <person name="Bentley N."/>
            <person name="Bhattarai G."/>
            <person name="Jenkins J.W."/>
            <person name="Sreedasyam A."/>
            <person name="Alarcon Y."/>
            <person name="Bock C."/>
            <person name="Boston L."/>
            <person name="Carlson J."/>
            <person name="Cervantes K."/>
            <person name="Clermont K."/>
            <person name="Krom N."/>
            <person name="Kubenka K."/>
            <person name="Mamidi S."/>
            <person name="Mattison C."/>
            <person name="Monteros M."/>
            <person name="Pisani C."/>
            <person name="Plott C."/>
            <person name="Rajasekar S."/>
            <person name="Rhein H.S."/>
            <person name="Rohla C."/>
            <person name="Song M."/>
            <person name="Hilaire R.S."/>
            <person name="Shu S."/>
            <person name="Wells L."/>
            <person name="Wang X."/>
            <person name="Webber J."/>
            <person name="Heerema R.J."/>
            <person name="Klein P."/>
            <person name="Conner P."/>
            <person name="Grauke L."/>
            <person name="Grimwood J."/>
            <person name="Schmutz J."/>
            <person name="Randall J.J."/>
        </authorList>
    </citation>
    <scope>NUCLEOTIDE SEQUENCE</scope>
    <source>
        <tissue evidence="3">Leaf</tissue>
    </source>
</reference>
<dbReference type="PANTHER" id="PTHR11017">
    <property type="entry name" value="LEUCINE-RICH REPEAT-CONTAINING PROTEIN"/>
    <property type="match status" value="1"/>
</dbReference>
<evidence type="ECO:0000313" key="3">
    <source>
        <dbReference type="EMBL" id="KAG6676478.1"/>
    </source>
</evidence>
<dbReference type="InterPro" id="IPR044974">
    <property type="entry name" value="Disease_R_plants"/>
</dbReference>
<protein>
    <recommendedName>
        <fullName evidence="2">TIR domain-containing protein</fullName>
    </recommendedName>
</protein>
<dbReference type="Pfam" id="PF00931">
    <property type="entry name" value="NB-ARC"/>
    <property type="match status" value="1"/>
</dbReference>
<feature type="domain" description="TIR" evidence="2">
    <location>
        <begin position="23"/>
        <end position="156"/>
    </location>
</feature>
<dbReference type="GO" id="GO:0006952">
    <property type="term" value="P:defense response"/>
    <property type="evidence" value="ECO:0007669"/>
    <property type="project" value="InterPro"/>
</dbReference>
<dbReference type="InterPro" id="IPR000157">
    <property type="entry name" value="TIR_dom"/>
</dbReference>
<organism evidence="3 4">
    <name type="scientific">Carya illinoinensis</name>
    <name type="common">Pecan</name>
    <dbReference type="NCBI Taxonomy" id="32201"/>
    <lineage>
        <taxon>Eukaryota</taxon>
        <taxon>Viridiplantae</taxon>
        <taxon>Streptophyta</taxon>
        <taxon>Embryophyta</taxon>
        <taxon>Tracheophyta</taxon>
        <taxon>Spermatophyta</taxon>
        <taxon>Magnoliopsida</taxon>
        <taxon>eudicotyledons</taxon>
        <taxon>Gunneridae</taxon>
        <taxon>Pentapetalae</taxon>
        <taxon>rosids</taxon>
        <taxon>fabids</taxon>
        <taxon>Fagales</taxon>
        <taxon>Juglandaceae</taxon>
        <taxon>Carya</taxon>
    </lineage>
</organism>
<accession>A0A922A7H6</accession>
<evidence type="ECO:0000313" key="4">
    <source>
        <dbReference type="Proteomes" id="UP000811246"/>
    </source>
</evidence>
<gene>
    <name evidence="3" type="ORF">I3842_15G153200</name>
</gene>
<name>A0A922A7H6_CARIL</name>
<proteinExistence type="predicted"/>
<keyword evidence="1" id="KW-0677">Repeat</keyword>
<dbReference type="Proteomes" id="UP000811246">
    <property type="component" value="Chromosome 15"/>
</dbReference>
<evidence type="ECO:0000256" key="1">
    <source>
        <dbReference type="ARBA" id="ARBA00022737"/>
    </source>
</evidence>
<dbReference type="InterPro" id="IPR002182">
    <property type="entry name" value="NB-ARC"/>
</dbReference>
<comment type="caution">
    <text evidence="3">The sequence shown here is derived from an EMBL/GenBank/DDBJ whole genome shotgun (WGS) entry which is preliminary data.</text>
</comment>
<dbReference type="PANTHER" id="PTHR11017:SF570">
    <property type="entry name" value="DISEASE RESISTANCE PROTEIN (TIR-NBS CLASS)-RELATED"/>
    <property type="match status" value="1"/>
</dbReference>
<sequence length="818" mass="94095">MTFSIAFQLGASSSSSSPSIFQWNHDVFLSFKGKDVRHNFISHLNRALRQSGIKTYMDGIDLERREQISSELFKAIEESQISIIVFYKNYVESRWCLDELLKILECKKVMKQIVLPIFYKVKPLEMNPKIVSRIPLSVAKHPIGIELHIQDIFQHLRIFGTGGIGKKTISNDIYNQISSQFERSCFLRNIRETSKLKKQWFSQKYVNTLIFPQQKQVGGLIQLQNTLLSEILGTRLDINDVDRGIGVIWHRLQSKMILLILDDVDEMVQLEKLAGNRAWLGSGSRVIITTRDQHLLDNSKVDLKYEVRTLNVNKALQLFSLYAFEKNEPLKDFVDLSKQVTNYAQGLPLASTVLGSDLKGRSIHQWKSTLDNYDSLEDNEKDMFLDIAFFLKGEPLAKVMEIFDSCGFFPVHGIQRLIDKCLIYTFNYEYFWMHDLLRDMGQEIVREKLAKDLSKRSRLWFHEDVRQLRVLDWYKYPAEPLPHDFQRKKLIVFNMRDSLVKELGDGFKPKNLTIMTFYGCKFLKNIPDLSSISNLKQLIVQYCKRLVEVHDSVRSLKNLSRLDFDGCSKLQILPRSLKLRSLFELNLGSCSSLSDFPEIDRRTPFIKNLVGLETLNLLDCKNLMLLPIASIPLKYLHFFCMGGHDSVDLPNDSTTMEDEISNSRNGSTALQVPNIQISCSQSESNFFPLCSLFAMFNSSATLDLLSLLGLEIVSLPKSIKESVTLTNLTLACCCKLEEIPELPPNIRQVDARGCKSLKIFPEVSKILEFNRSHIKSLGRIELSGCYKMHENIWNDKVQNALLLWKVCLCDLIFNSMHA</sequence>
<dbReference type="Pfam" id="PF01582">
    <property type="entry name" value="TIR"/>
    <property type="match status" value="1"/>
</dbReference>
<dbReference type="PROSITE" id="PS50104">
    <property type="entry name" value="TIR"/>
    <property type="match status" value="1"/>
</dbReference>
<evidence type="ECO:0000259" key="2">
    <source>
        <dbReference type="PROSITE" id="PS50104"/>
    </source>
</evidence>